<dbReference type="Proteomes" id="UP000824469">
    <property type="component" value="Unassembled WGS sequence"/>
</dbReference>
<gene>
    <name evidence="1" type="ORF">KI387_028350</name>
</gene>
<evidence type="ECO:0000313" key="1">
    <source>
        <dbReference type="EMBL" id="KAH9313315.1"/>
    </source>
</evidence>
<dbReference type="AlphaFoldDB" id="A0AA38G047"/>
<evidence type="ECO:0000313" key="2">
    <source>
        <dbReference type="Proteomes" id="UP000824469"/>
    </source>
</evidence>
<proteinExistence type="predicted"/>
<protein>
    <submittedName>
        <fullName evidence="1">Uncharacterized protein</fullName>
    </submittedName>
</protein>
<feature type="non-terminal residue" evidence="1">
    <location>
        <position position="82"/>
    </location>
</feature>
<name>A0AA38G047_TAXCH</name>
<organism evidence="1 2">
    <name type="scientific">Taxus chinensis</name>
    <name type="common">Chinese yew</name>
    <name type="synonym">Taxus wallichiana var. chinensis</name>
    <dbReference type="NCBI Taxonomy" id="29808"/>
    <lineage>
        <taxon>Eukaryota</taxon>
        <taxon>Viridiplantae</taxon>
        <taxon>Streptophyta</taxon>
        <taxon>Embryophyta</taxon>
        <taxon>Tracheophyta</taxon>
        <taxon>Spermatophyta</taxon>
        <taxon>Pinopsida</taxon>
        <taxon>Pinidae</taxon>
        <taxon>Conifers II</taxon>
        <taxon>Cupressales</taxon>
        <taxon>Taxaceae</taxon>
        <taxon>Taxus</taxon>
    </lineage>
</organism>
<reference evidence="1 2" key="1">
    <citation type="journal article" date="2021" name="Nat. Plants">
        <title>The Taxus genome provides insights into paclitaxel biosynthesis.</title>
        <authorList>
            <person name="Xiong X."/>
            <person name="Gou J."/>
            <person name="Liao Q."/>
            <person name="Li Y."/>
            <person name="Zhou Q."/>
            <person name="Bi G."/>
            <person name="Li C."/>
            <person name="Du R."/>
            <person name="Wang X."/>
            <person name="Sun T."/>
            <person name="Guo L."/>
            <person name="Liang H."/>
            <person name="Lu P."/>
            <person name="Wu Y."/>
            <person name="Zhang Z."/>
            <person name="Ro D.K."/>
            <person name="Shang Y."/>
            <person name="Huang S."/>
            <person name="Yan J."/>
        </authorList>
    </citation>
    <scope>NUCLEOTIDE SEQUENCE [LARGE SCALE GENOMIC DNA]</scope>
    <source>
        <strain evidence="1">Ta-2019</strain>
    </source>
</reference>
<keyword evidence="2" id="KW-1185">Reference proteome</keyword>
<accession>A0AA38G047</accession>
<sequence length="82" mass="9502">MKHIILGDSGKEEDLILELFSEPNSKARLDLEEIEEVDMGHSWKEKEKGKMVYMIDDEEVDNLDVIYIKGARKVMDSTDEKT</sequence>
<comment type="caution">
    <text evidence="1">The sequence shown here is derived from an EMBL/GenBank/DDBJ whole genome shotgun (WGS) entry which is preliminary data.</text>
</comment>
<dbReference type="EMBL" id="JAHRHJ020000006">
    <property type="protein sequence ID" value="KAH9313315.1"/>
    <property type="molecule type" value="Genomic_DNA"/>
</dbReference>